<dbReference type="Proteomes" id="UP000053989">
    <property type="component" value="Unassembled WGS sequence"/>
</dbReference>
<dbReference type="Gene3D" id="3.80.10.10">
    <property type="entry name" value="Ribonuclease Inhibitor"/>
    <property type="match status" value="1"/>
</dbReference>
<organism evidence="2 3">
    <name type="scientific">Scleroderma citrinum Foug A</name>
    <dbReference type="NCBI Taxonomy" id="1036808"/>
    <lineage>
        <taxon>Eukaryota</taxon>
        <taxon>Fungi</taxon>
        <taxon>Dikarya</taxon>
        <taxon>Basidiomycota</taxon>
        <taxon>Agaricomycotina</taxon>
        <taxon>Agaricomycetes</taxon>
        <taxon>Agaricomycetidae</taxon>
        <taxon>Boletales</taxon>
        <taxon>Sclerodermatineae</taxon>
        <taxon>Sclerodermataceae</taxon>
        <taxon>Scleroderma</taxon>
    </lineage>
</organism>
<protein>
    <recommendedName>
        <fullName evidence="4">F-box domain-containing protein</fullName>
    </recommendedName>
</protein>
<feature type="compositionally biased region" description="Basic residues" evidence="1">
    <location>
        <begin position="476"/>
        <end position="487"/>
    </location>
</feature>
<keyword evidence="3" id="KW-1185">Reference proteome</keyword>
<dbReference type="HOGENOM" id="CLU_534245_0_0_1"/>
<feature type="region of interest" description="Disordered" evidence="1">
    <location>
        <begin position="456"/>
        <end position="490"/>
    </location>
</feature>
<sequence>MTKTIKLPTTTGSTTHPALPTELWWICLSYLTRAEIQRLRHVSRFFAWLSFQVLFESLSWSTPMPAALWAPPLALEDAVDALQSFVAPPPGTDAESAAPAQRSVRNLGFRGLPRGLRTSLFSPRVNDAYLAYLGLFHDALSVFSGLRGLHLADITITDDVLGLLKALPALSALELSDCEIMCNPGDDWEPLHLQKFVVVQTRCCDAVYSRVCGMLVAPDQLERLVIADEQWASTMFNAWGTRQLPALRYLTIRVDCAQSAAFLAFLTRCPGLLSLFLAPDSTLEVPQARGLASGEEEERVDVDERETRTLSSLAIPLLNAYEGPIQAAPAFMIDRNIQAARLDIVSVLPTMGMNVLVPLSREAVLEQLNRCLGLPNAAGMHSLRVDNVWPDSDVLKVVEKRVPKLKSLEVYLVGDVPGGRAERPQLVTEGLSMKSSSSVDVQQVVRVAKCAGIPVDSDTGSPTEHYSSVEAPSRSSHYKHPSPKTPHRGGCSLVASSPHVRVTSRRCWNTCHRGIRAYDGVGSDAGIGFVRWGTGLECGSGRKCYEAPRLPWHGVQYQPLH</sequence>
<accession>A0A0C2YXJ3</accession>
<evidence type="ECO:0000313" key="2">
    <source>
        <dbReference type="EMBL" id="KIM54323.1"/>
    </source>
</evidence>
<dbReference type="SUPFAM" id="SSF52047">
    <property type="entry name" value="RNI-like"/>
    <property type="match status" value="1"/>
</dbReference>
<dbReference type="EMBL" id="KN822157">
    <property type="protein sequence ID" value="KIM54323.1"/>
    <property type="molecule type" value="Genomic_DNA"/>
</dbReference>
<dbReference type="InterPro" id="IPR032675">
    <property type="entry name" value="LRR_dom_sf"/>
</dbReference>
<dbReference type="STRING" id="1036808.A0A0C2YXJ3"/>
<dbReference type="AlphaFoldDB" id="A0A0C2YXJ3"/>
<reference evidence="2 3" key="1">
    <citation type="submission" date="2014-04" db="EMBL/GenBank/DDBJ databases">
        <authorList>
            <consortium name="DOE Joint Genome Institute"/>
            <person name="Kuo A."/>
            <person name="Kohler A."/>
            <person name="Nagy L.G."/>
            <person name="Floudas D."/>
            <person name="Copeland A."/>
            <person name="Barry K.W."/>
            <person name="Cichocki N."/>
            <person name="Veneault-Fourrey C."/>
            <person name="LaButti K."/>
            <person name="Lindquist E.A."/>
            <person name="Lipzen A."/>
            <person name="Lundell T."/>
            <person name="Morin E."/>
            <person name="Murat C."/>
            <person name="Sun H."/>
            <person name="Tunlid A."/>
            <person name="Henrissat B."/>
            <person name="Grigoriev I.V."/>
            <person name="Hibbett D.S."/>
            <person name="Martin F."/>
            <person name="Nordberg H.P."/>
            <person name="Cantor M.N."/>
            <person name="Hua S.X."/>
        </authorList>
    </citation>
    <scope>NUCLEOTIDE SEQUENCE [LARGE SCALE GENOMIC DNA]</scope>
    <source>
        <strain evidence="2 3">Foug A</strain>
    </source>
</reference>
<gene>
    <name evidence="2" type="ORF">SCLCIDRAFT_386145</name>
</gene>
<dbReference type="OrthoDB" id="2975812at2759"/>
<dbReference type="InParanoid" id="A0A0C2YXJ3"/>
<reference evidence="3" key="2">
    <citation type="submission" date="2015-01" db="EMBL/GenBank/DDBJ databases">
        <title>Evolutionary Origins and Diversification of the Mycorrhizal Mutualists.</title>
        <authorList>
            <consortium name="DOE Joint Genome Institute"/>
            <consortium name="Mycorrhizal Genomics Consortium"/>
            <person name="Kohler A."/>
            <person name="Kuo A."/>
            <person name="Nagy L.G."/>
            <person name="Floudas D."/>
            <person name="Copeland A."/>
            <person name="Barry K.W."/>
            <person name="Cichocki N."/>
            <person name="Veneault-Fourrey C."/>
            <person name="LaButti K."/>
            <person name="Lindquist E.A."/>
            <person name="Lipzen A."/>
            <person name="Lundell T."/>
            <person name="Morin E."/>
            <person name="Murat C."/>
            <person name="Riley R."/>
            <person name="Ohm R."/>
            <person name="Sun H."/>
            <person name="Tunlid A."/>
            <person name="Henrissat B."/>
            <person name="Grigoriev I.V."/>
            <person name="Hibbett D.S."/>
            <person name="Martin F."/>
        </authorList>
    </citation>
    <scope>NUCLEOTIDE SEQUENCE [LARGE SCALE GENOMIC DNA]</scope>
    <source>
        <strain evidence="3">Foug A</strain>
    </source>
</reference>
<evidence type="ECO:0000256" key="1">
    <source>
        <dbReference type="SAM" id="MobiDB-lite"/>
    </source>
</evidence>
<name>A0A0C2YXJ3_9AGAM</name>
<evidence type="ECO:0008006" key="4">
    <source>
        <dbReference type="Google" id="ProtNLM"/>
    </source>
</evidence>
<proteinExistence type="predicted"/>
<evidence type="ECO:0000313" key="3">
    <source>
        <dbReference type="Proteomes" id="UP000053989"/>
    </source>
</evidence>